<dbReference type="AlphaFoldDB" id="A0A0F9BFP2"/>
<protein>
    <submittedName>
        <fullName evidence="1">Uncharacterized protein</fullName>
    </submittedName>
</protein>
<feature type="non-terminal residue" evidence="1">
    <location>
        <position position="84"/>
    </location>
</feature>
<sequence length="84" mass="9772">MSYTIQSLKEKKFTLSKSDIVLSYKLLPFLEKKRILLDFMVNGILPETDSLDMFYAMMNQMLTGWENIKDDEGGQVVFDKETIP</sequence>
<organism evidence="1">
    <name type="scientific">marine sediment metagenome</name>
    <dbReference type="NCBI Taxonomy" id="412755"/>
    <lineage>
        <taxon>unclassified sequences</taxon>
        <taxon>metagenomes</taxon>
        <taxon>ecological metagenomes</taxon>
    </lineage>
</organism>
<proteinExistence type="predicted"/>
<gene>
    <name evidence="1" type="ORF">LCGC14_2795380</name>
</gene>
<name>A0A0F9BFP2_9ZZZZ</name>
<accession>A0A0F9BFP2</accession>
<reference evidence="1" key="1">
    <citation type="journal article" date="2015" name="Nature">
        <title>Complex archaea that bridge the gap between prokaryotes and eukaryotes.</title>
        <authorList>
            <person name="Spang A."/>
            <person name="Saw J.H."/>
            <person name="Jorgensen S.L."/>
            <person name="Zaremba-Niedzwiedzka K."/>
            <person name="Martijn J."/>
            <person name="Lind A.E."/>
            <person name="van Eijk R."/>
            <person name="Schleper C."/>
            <person name="Guy L."/>
            <person name="Ettema T.J."/>
        </authorList>
    </citation>
    <scope>NUCLEOTIDE SEQUENCE</scope>
</reference>
<dbReference type="EMBL" id="LAZR01052316">
    <property type="protein sequence ID" value="KKK83241.1"/>
    <property type="molecule type" value="Genomic_DNA"/>
</dbReference>
<evidence type="ECO:0000313" key="1">
    <source>
        <dbReference type="EMBL" id="KKK83241.1"/>
    </source>
</evidence>
<comment type="caution">
    <text evidence="1">The sequence shown here is derived from an EMBL/GenBank/DDBJ whole genome shotgun (WGS) entry which is preliminary data.</text>
</comment>